<feature type="domain" description="DEPDC5 C-terminal" evidence="3">
    <location>
        <begin position="1508"/>
        <end position="1595"/>
    </location>
</feature>
<organism evidence="4 5">
    <name type="scientific">Pristionchus mayeri</name>
    <dbReference type="NCBI Taxonomy" id="1317129"/>
    <lineage>
        <taxon>Eukaryota</taxon>
        <taxon>Metazoa</taxon>
        <taxon>Ecdysozoa</taxon>
        <taxon>Nematoda</taxon>
        <taxon>Chromadorea</taxon>
        <taxon>Rhabditida</taxon>
        <taxon>Rhabditina</taxon>
        <taxon>Diplogasteromorpha</taxon>
        <taxon>Diplogasteroidea</taxon>
        <taxon>Neodiplogasteridae</taxon>
        <taxon>Pristionchus</taxon>
    </lineage>
</organism>
<feature type="compositionally biased region" description="Acidic residues" evidence="1">
    <location>
        <begin position="148"/>
        <end position="161"/>
    </location>
</feature>
<dbReference type="InterPro" id="IPR048255">
    <property type="entry name" value="IML1_N"/>
</dbReference>
<feature type="compositionally biased region" description="Basic and acidic residues" evidence="1">
    <location>
        <begin position="927"/>
        <end position="936"/>
    </location>
</feature>
<feature type="region of interest" description="Disordered" evidence="1">
    <location>
        <begin position="1283"/>
        <end position="1304"/>
    </location>
</feature>
<feature type="region of interest" description="Disordered" evidence="1">
    <location>
        <begin position="825"/>
        <end position="864"/>
    </location>
</feature>
<proteinExistence type="predicted"/>
<dbReference type="EMBL" id="BTRK01000003">
    <property type="protein sequence ID" value="GMR42659.1"/>
    <property type="molecule type" value="Genomic_DNA"/>
</dbReference>
<dbReference type="InterPro" id="IPR045838">
    <property type="entry name" value="DEPDC5_CTD"/>
</dbReference>
<evidence type="ECO:0000259" key="2">
    <source>
        <dbReference type="Pfam" id="PF12257"/>
    </source>
</evidence>
<feature type="compositionally biased region" description="Pro residues" evidence="1">
    <location>
        <begin position="957"/>
        <end position="974"/>
    </location>
</feature>
<dbReference type="PANTHER" id="PTHR13179">
    <property type="entry name" value="DEP DOMAIN CONTAINING PROTEIN 5"/>
    <property type="match status" value="1"/>
</dbReference>
<keyword evidence="5" id="KW-1185">Reference proteome</keyword>
<evidence type="ECO:0000256" key="1">
    <source>
        <dbReference type="SAM" id="MobiDB-lite"/>
    </source>
</evidence>
<dbReference type="Proteomes" id="UP001328107">
    <property type="component" value="Unassembled WGS sequence"/>
</dbReference>
<sequence>YSNPSNATRRLVRMIRDRLSATVETGFLRRRQSMSEDSEETPPIDEKEKAPDVPFFNVRVVFHAMDRPPCDNIGARVIISNDLQPITKDSFALLHITSDEDDEGEKPSRKPSRIFKFPKMDEVAILFYRYPSSPWRFPPLALLTSCGSDDDETTESTEVGEGEAPLVNEPLPSPAKSSLDGSQSSRSGRGADERDHLVVKVDAIFNCPKDKTISLSREHFPAGLTANIRSGSIHVLSFALKHEVSLDNIQLTSKETYVSRADMWLYRNRLIGQCAYLGGALRFMGISTKVSDMWMKGEIQKSGYVTEDTRVVFRSSSSVVLIYLQVSSEMWQLDPQGDLYYEKGVKGFLTDLFTKWKSHQCAHYVSIVLCSRFNFVDGEKNAKVREALGPNNCDHRGRYFKDFYKLIVQNEHYDDWMHVIGKVKLAWQDYKDKCLVELKKLIKEVPYDINKVEISTAPDGNFLPSLNMSMNAFCMYHADRRFETTGQQIIFITPGGGVFNVDRVTVDRTKQRIIDMGISLDLVSLGEQPLHAVPLFVFHDTTGGEGRESYFIPHWMNYSYYKMPRRTAISVNFRPRITLPDAFVNARPSLVLQPVWRGDLEMENHDEVAFASLLSSGKLGEGGNALHDLCDELGIPRRTPYEQTQRMDRSSEREMVFSTPQPDRILGSSLDNAISQIEANKRMKHLTGAATVSCSLETGKKNFEPARSLAVIRNRRGLSPLASSTFSVESHQAALNPFHPEDFYVRVSSNRRRWIHVFPVDESGKSKLAHHYVEGKSVVHVRQAVADEPPDTISPILGAAGAAAAAIAIAGPMAHLSPVQSPIMMTSRSSQFREDRGRRGSSPLASTSFPPSAPTPQPTRGDVSSLLGMMDVATPIDEEDPDSIEEELRACTERKRRIEENGAGDIGDAADCSISLSMEDEDFSLTSHEEEQKDEQTTETSISPDEDIPDLPRDETPLPPHLSEPSSNSPPTPPRSATECEIATSDSPNSLGEQHGKVIGFVGGGTQDKDGDKRRTMVWAWGSTGEEKWTADIEIGMDWKSLVRSALLPITTDFFPDGNTLSREYNVQEHQLTGDEKINKELRTIVGTERDKGEFDVIDKDSHRVIYDALICQRLQRGFQIVLLPKELILTSISASIRRSLSSKLLSSEIKAETTLSFSPHYHRIILTDRGVFVTLFVPKERVDCSPTAEYPYFFQVPDSAIYTASKTSFKPHNLDKLDWSALDMNFNRRGFAPTFDDDMKPYSCRIMVVPGCGSGDPRPSTSSFGRSRLAAIRRESFSSSETLYTGLSPPERDNRMGTKAGQEAPSDLFEGMARLLMAMNRLQLEDARLEMKSDRWARNSSSSSRQYNELTLSDKTLTPTVVLDEFMKGKFMLCSLGTTSEEKKITKGCVFLSYDLICWLQQNIRELGRRERAIEWANSILVDENYVAVMKPPIPRDNLSETSSTEDGFLSRDRAPLIFGYQYCYMPRITLKQEVVMPRYCCAEFVTTGCAALSDNDECIFRPRSIDADIRDRSYDYPLGEWARIEYERSYCEGKSYEFTIKWMVACGQTISDTLLTWRRRAENAKLYLFPAPEDVFALPTDVDSNPLRQPIKISVRRSEEGGLSLMELPSVMRHLLHHRGFISMACPVHKSRCECSQYYTHWTGGMFVSLERPPNGSPPFYYWAWNHMLSHRYRNPSCTEVEQDEALRELRSYCDDPRKMENFAKRLGYM</sequence>
<feature type="domain" description="Vacuolar membrane-associated protein Iml1 N-terminal" evidence="2">
    <location>
        <begin position="249"/>
        <end position="538"/>
    </location>
</feature>
<gene>
    <name evidence="4" type="ORF">PMAYCL1PPCAC_12854</name>
</gene>
<feature type="region of interest" description="Disordered" evidence="1">
    <location>
        <begin position="922"/>
        <end position="996"/>
    </location>
</feature>
<dbReference type="Pfam" id="PF19418">
    <property type="entry name" value="DEPDC5_CTD"/>
    <property type="match status" value="1"/>
</dbReference>
<dbReference type="GO" id="GO:0005765">
    <property type="term" value="C:lysosomal membrane"/>
    <property type="evidence" value="ECO:0007669"/>
    <property type="project" value="TreeGrafter"/>
</dbReference>
<dbReference type="GO" id="GO:0010508">
    <property type="term" value="P:positive regulation of autophagy"/>
    <property type="evidence" value="ECO:0007669"/>
    <property type="project" value="TreeGrafter"/>
</dbReference>
<feature type="compositionally biased region" description="Low complexity" evidence="1">
    <location>
        <begin position="841"/>
        <end position="850"/>
    </location>
</feature>
<feature type="region of interest" description="Disordered" evidence="1">
    <location>
        <begin position="26"/>
        <end position="49"/>
    </location>
</feature>
<dbReference type="PANTHER" id="PTHR13179:SF8">
    <property type="entry name" value="GATOR COMPLEX PROTEIN DEPDC5"/>
    <property type="match status" value="1"/>
</dbReference>
<dbReference type="GO" id="GO:1990130">
    <property type="term" value="C:GATOR1 complex"/>
    <property type="evidence" value="ECO:0007669"/>
    <property type="project" value="TreeGrafter"/>
</dbReference>
<accession>A0AAN4ZNR6</accession>
<dbReference type="GO" id="GO:1904262">
    <property type="term" value="P:negative regulation of TORC1 signaling"/>
    <property type="evidence" value="ECO:0007669"/>
    <property type="project" value="TreeGrafter"/>
</dbReference>
<dbReference type="InterPro" id="IPR027244">
    <property type="entry name" value="IML1"/>
</dbReference>
<feature type="non-terminal residue" evidence="4">
    <location>
        <position position="1"/>
    </location>
</feature>
<evidence type="ECO:0008006" key="6">
    <source>
        <dbReference type="Google" id="ProtNLM"/>
    </source>
</evidence>
<dbReference type="GO" id="GO:0005096">
    <property type="term" value="F:GTPase activator activity"/>
    <property type="evidence" value="ECO:0007669"/>
    <property type="project" value="InterPro"/>
</dbReference>
<comment type="caution">
    <text evidence="4">The sequence shown here is derived from an EMBL/GenBank/DDBJ whole genome shotgun (WGS) entry which is preliminary data.</text>
</comment>
<reference evidence="5" key="1">
    <citation type="submission" date="2022-10" db="EMBL/GenBank/DDBJ databases">
        <title>Genome assembly of Pristionchus species.</title>
        <authorList>
            <person name="Yoshida K."/>
            <person name="Sommer R.J."/>
        </authorList>
    </citation>
    <scope>NUCLEOTIDE SEQUENCE [LARGE SCALE GENOMIC DNA]</scope>
    <source>
        <strain evidence="5">RS5460</strain>
    </source>
</reference>
<feature type="region of interest" description="Disordered" evidence="1">
    <location>
        <begin position="146"/>
        <end position="192"/>
    </location>
</feature>
<dbReference type="Pfam" id="PF12257">
    <property type="entry name" value="IML1"/>
    <property type="match status" value="1"/>
</dbReference>
<feature type="compositionally biased region" description="Low complexity" evidence="1">
    <location>
        <begin position="177"/>
        <end position="188"/>
    </location>
</feature>
<protein>
    <recommendedName>
        <fullName evidence="6">DEP domain-containing protein</fullName>
    </recommendedName>
</protein>
<name>A0AAN4ZNR6_9BILA</name>
<dbReference type="GO" id="GO:0034198">
    <property type="term" value="P:cellular response to amino acid starvation"/>
    <property type="evidence" value="ECO:0007669"/>
    <property type="project" value="TreeGrafter"/>
</dbReference>
<evidence type="ECO:0000313" key="5">
    <source>
        <dbReference type="Proteomes" id="UP001328107"/>
    </source>
</evidence>
<evidence type="ECO:0000313" key="4">
    <source>
        <dbReference type="EMBL" id="GMR42659.1"/>
    </source>
</evidence>
<evidence type="ECO:0000259" key="3">
    <source>
        <dbReference type="Pfam" id="PF19418"/>
    </source>
</evidence>